<protein>
    <submittedName>
        <fullName evidence="1">Uncharacterized protein</fullName>
    </submittedName>
</protein>
<dbReference type="Proteomes" id="UP000593572">
    <property type="component" value="Unassembled WGS sequence"/>
</dbReference>
<dbReference type="EMBL" id="JABEZX010000001">
    <property type="protein sequence ID" value="MBA0548492.1"/>
    <property type="molecule type" value="Genomic_DNA"/>
</dbReference>
<accession>A0A7J8L818</accession>
<sequence length="30" mass="3644">MIYCWVRFQNLLLSNGVILLENFWSMILKV</sequence>
<name>A0A7J8L818_9ROSI</name>
<proteinExistence type="predicted"/>
<evidence type="ECO:0000313" key="2">
    <source>
        <dbReference type="Proteomes" id="UP000593572"/>
    </source>
</evidence>
<evidence type="ECO:0000313" key="1">
    <source>
        <dbReference type="EMBL" id="MBA0548492.1"/>
    </source>
</evidence>
<gene>
    <name evidence="1" type="ORF">Golob_019590</name>
</gene>
<dbReference type="AlphaFoldDB" id="A0A7J8L818"/>
<organism evidence="1 2">
    <name type="scientific">Gossypium lobatum</name>
    <dbReference type="NCBI Taxonomy" id="34289"/>
    <lineage>
        <taxon>Eukaryota</taxon>
        <taxon>Viridiplantae</taxon>
        <taxon>Streptophyta</taxon>
        <taxon>Embryophyta</taxon>
        <taxon>Tracheophyta</taxon>
        <taxon>Spermatophyta</taxon>
        <taxon>Magnoliopsida</taxon>
        <taxon>eudicotyledons</taxon>
        <taxon>Gunneridae</taxon>
        <taxon>Pentapetalae</taxon>
        <taxon>rosids</taxon>
        <taxon>malvids</taxon>
        <taxon>Malvales</taxon>
        <taxon>Malvaceae</taxon>
        <taxon>Malvoideae</taxon>
        <taxon>Gossypium</taxon>
    </lineage>
</organism>
<keyword evidence="2" id="KW-1185">Reference proteome</keyword>
<comment type="caution">
    <text evidence="1">The sequence shown here is derived from an EMBL/GenBank/DDBJ whole genome shotgun (WGS) entry which is preliminary data.</text>
</comment>
<reference evidence="1 2" key="1">
    <citation type="journal article" date="2019" name="Genome Biol. Evol.">
        <title>Insights into the evolution of the New World diploid cottons (Gossypium, subgenus Houzingenia) based on genome sequencing.</title>
        <authorList>
            <person name="Grover C.E."/>
            <person name="Arick M.A. 2nd"/>
            <person name="Thrash A."/>
            <person name="Conover J.L."/>
            <person name="Sanders W.S."/>
            <person name="Peterson D.G."/>
            <person name="Frelichowski J.E."/>
            <person name="Scheffler J.A."/>
            <person name="Scheffler B.E."/>
            <person name="Wendel J.F."/>
        </authorList>
    </citation>
    <scope>NUCLEOTIDE SEQUENCE [LARGE SCALE GENOMIC DNA]</scope>
    <source>
        <strain evidence="1">157</strain>
        <tissue evidence="1">Leaf</tissue>
    </source>
</reference>